<dbReference type="RefSeq" id="WP_198842015.1">
    <property type="nucleotide sequence ID" value="NZ_JAEHFJ010000006.1"/>
</dbReference>
<keyword evidence="1" id="KW-0472">Membrane</keyword>
<dbReference type="SUPFAM" id="SSF56059">
    <property type="entry name" value="Glutathione synthetase ATP-binding domain-like"/>
    <property type="match status" value="1"/>
</dbReference>
<dbReference type="Proteomes" id="UP000623301">
    <property type="component" value="Unassembled WGS sequence"/>
</dbReference>
<evidence type="ECO:0000256" key="1">
    <source>
        <dbReference type="SAM" id="Phobius"/>
    </source>
</evidence>
<organism evidence="2 3">
    <name type="scientific">Aureibaculum flavum</name>
    <dbReference type="NCBI Taxonomy" id="2795986"/>
    <lineage>
        <taxon>Bacteria</taxon>
        <taxon>Pseudomonadati</taxon>
        <taxon>Bacteroidota</taxon>
        <taxon>Flavobacteriia</taxon>
        <taxon>Flavobacteriales</taxon>
        <taxon>Flavobacteriaceae</taxon>
        <taxon>Aureibaculum</taxon>
    </lineage>
</organism>
<evidence type="ECO:0008006" key="4">
    <source>
        <dbReference type="Google" id="ProtNLM"/>
    </source>
</evidence>
<accession>A0ABS0WTQ2</accession>
<reference evidence="2 3" key="1">
    <citation type="submission" date="2020-12" db="EMBL/GenBank/DDBJ databases">
        <title>Aureibaculum luteum sp. nov. and Aureibaculum flavum sp. nov., novel members of the family Flavobacteriaceae isolated from Antarctic intertidal sediments.</title>
        <authorList>
            <person name="He X."/>
            <person name="Zhang X."/>
        </authorList>
    </citation>
    <scope>NUCLEOTIDE SEQUENCE [LARGE SCALE GENOMIC DNA]</scope>
    <source>
        <strain evidence="2 3">A20</strain>
    </source>
</reference>
<proteinExistence type="predicted"/>
<keyword evidence="3" id="KW-1185">Reference proteome</keyword>
<sequence>MIKARIFFTKLSHSEHWPTYFFYVPLIPYFLYKAILARSLTFFLAVNPAIKYSGMGTESKYKTLGLLPEAYIPKSLLISPTTEFSSVLDSLKKAEIIFPLIAKPDIGFRGFLVKKIDSITDLENYLKVISIDIILQEYAAYSEECGLFYYKIPGEKKGKITSITLKKFITVTGNGVDSLSQLILNDNRAFLYYKLFQNLHINKLNTIPNKGKIIKLTVIGNHSKGTQFVNGNHLIDNELELFLDQLTANLSGFNYGRFDIKFQSLEKLKKAEDFKILELNGAIAEPTHIYDTDKSNYFVSLKTILIHWNIINKIAIKNHNSFKIPYPSLIPFLKEMFWLKKYAQLLKKHQK</sequence>
<gene>
    <name evidence="2" type="ORF">JBL43_13930</name>
</gene>
<protein>
    <recommendedName>
        <fullName evidence="4">D-alanine--D-alanine ligase</fullName>
    </recommendedName>
</protein>
<comment type="caution">
    <text evidence="2">The sequence shown here is derived from an EMBL/GenBank/DDBJ whole genome shotgun (WGS) entry which is preliminary data.</text>
</comment>
<keyword evidence="1" id="KW-0812">Transmembrane</keyword>
<dbReference type="EMBL" id="JAEHFJ010000006">
    <property type="protein sequence ID" value="MBJ2175348.1"/>
    <property type="molecule type" value="Genomic_DNA"/>
</dbReference>
<evidence type="ECO:0000313" key="3">
    <source>
        <dbReference type="Proteomes" id="UP000623301"/>
    </source>
</evidence>
<evidence type="ECO:0000313" key="2">
    <source>
        <dbReference type="EMBL" id="MBJ2175348.1"/>
    </source>
</evidence>
<keyword evidence="1" id="KW-1133">Transmembrane helix</keyword>
<feature type="transmembrane region" description="Helical" evidence="1">
    <location>
        <begin position="20"/>
        <end position="46"/>
    </location>
</feature>
<name>A0ABS0WTQ2_9FLAO</name>